<accession>A0A2P4YFM4</accession>
<dbReference type="Proteomes" id="UP000237271">
    <property type="component" value="Unassembled WGS sequence"/>
</dbReference>
<keyword evidence="3" id="KW-1185">Reference proteome</keyword>
<proteinExistence type="predicted"/>
<protein>
    <submittedName>
        <fullName evidence="2">Uncharacterized protein</fullName>
    </submittedName>
</protein>
<evidence type="ECO:0000313" key="2">
    <source>
        <dbReference type="EMBL" id="POM76620.1"/>
    </source>
</evidence>
<feature type="region of interest" description="Disordered" evidence="1">
    <location>
        <begin position="29"/>
        <end position="81"/>
    </location>
</feature>
<dbReference type="EMBL" id="NCKW01003412">
    <property type="protein sequence ID" value="POM76620.1"/>
    <property type="molecule type" value="Genomic_DNA"/>
</dbReference>
<reference evidence="2 3" key="1">
    <citation type="journal article" date="2017" name="Genome Biol. Evol.">
        <title>Phytophthora megakarya and P. palmivora, closely related causal agents of cacao black pod rot, underwent increases in genome sizes and gene numbers by different mechanisms.</title>
        <authorList>
            <person name="Ali S.S."/>
            <person name="Shao J."/>
            <person name="Lary D.J."/>
            <person name="Kronmiller B."/>
            <person name="Shen D."/>
            <person name="Strem M.D."/>
            <person name="Amoako-Attah I."/>
            <person name="Akrofi A.Y."/>
            <person name="Begoude B.A."/>
            <person name="Ten Hoopen G.M."/>
            <person name="Coulibaly K."/>
            <person name="Kebe B.I."/>
            <person name="Melnick R.L."/>
            <person name="Guiltinan M.J."/>
            <person name="Tyler B.M."/>
            <person name="Meinhardt L.W."/>
            <person name="Bailey B.A."/>
        </authorList>
    </citation>
    <scope>NUCLEOTIDE SEQUENCE [LARGE SCALE GENOMIC DNA]</scope>
    <source>
        <strain evidence="3">sbr112.9</strain>
    </source>
</reference>
<name>A0A2P4YFM4_9STRA</name>
<organism evidence="2 3">
    <name type="scientific">Phytophthora palmivora</name>
    <dbReference type="NCBI Taxonomy" id="4796"/>
    <lineage>
        <taxon>Eukaryota</taxon>
        <taxon>Sar</taxon>
        <taxon>Stramenopiles</taxon>
        <taxon>Oomycota</taxon>
        <taxon>Peronosporomycetes</taxon>
        <taxon>Peronosporales</taxon>
        <taxon>Peronosporaceae</taxon>
        <taxon>Phytophthora</taxon>
    </lineage>
</organism>
<comment type="caution">
    <text evidence="2">The sequence shown here is derived from an EMBL/GenBank/DDBJ whole genome shotgun (WGS) entry which is preliminary data.</text>
</comment>
<evidence type="ECO:0000313" key="3">
    <source>
        <dbReference type="Proteomes" id="UP000237271"/>
    </source>
</evidence>
<sequence>MCLDELSLTHPTTLHLVVPVPFVPALEAASPSDGDCSSKSEAFYDSANKDITPDSQVSSEDEEPLTAESAESGGEGAADVEDIGIYLMDQDLCEQLHSIIQSDECENKCMGG</sequence>
<dbReference type="AlphaFoldDB" id="A0A2P4YFM4"/>
<gene>
    <name evidence="2" type="ORF">PHPALM_6121</name>
</gene>
<evidence type="ECO:0000256" key="1">
    <source>
        <dbReference type="SAM" id="MobiDB-lite"/>
    </source>
</evidence>